<evidence type="ECO:0000256" key="4">
    <source>
        <dbReference type="ARBA" id="ARBA00023136"/>
    </source>
</evidence>
<evidence type="ECO:0000256" key="2">
    <source>
        <dbReference type="ARBA" id="ARBA00022692"/>
    </source>
</evidence>
<name>A0A5N7CBT8_PETAA</name>
<proteinExistence type="predicted"/>
<feature type="transmembrane region" description="Helical" evidence="5">
    <location>
        <begin position="230"/>
        <end position="250"/>
    </location>
</feature>
<feature type="transmembrane region" description="Helical" evidence="5">
    <location>
        <begin position="202"/>
        <end position="224"/>
    </location>
</feature>
<keyword evidence="3 5" id="KW-1133">Transmembrane helix</keyword>
<dbReference type="OrthoDB" id="194139at2759"/>
<dbReference type="Proteomes" id="UP000326877">
    <property type="component" value="Unassembled WGS sequence"/>
</dbReference>
<feature type="transmembrane region" description="Helical" evidence="5">
    <location>
        <begin position="453"/>
        <end position="475"/>
    </location>
</feature>
<feature type="transmembrane region" description="Helical" evidence="5">
    <location>
        <begin position="355"/>
        <end position="375"/>
    </location>
</feature>
<dbReference type="GO" id="GO:0022857">
    <property type="term" value="F:transmembrane transporter activity"/>
    <property type="evidence" value="ECO:0007669"/>
    <property type="project" value="InterPro"/>
</dbReference>
<evidence type="ECO:0000256" key="1">
    <source>
        <dbReference type="ARBA" id="ARBA00004141"/>
    </source>
</evidence>
<keyword evidence="4 5" id="KW-0472">Membrane</keyword>
<dbReference type="PANTHER" id="PTHR23507:SF31">
    <property type="entry name" value="TRANSPORTER, PUTATIVE (AFU_ORTHOLOGUE AFUA_2G14230)-RELATED"/>
    <property type="match status" value="1"/>
</dbReference>
<accession>A0A5N7CBT8</accession>
<organism evidence="6">
    <name type="scientific">Petromyces alliaceus</name>
    <name type="common">Aspergillus alliaceus</name>
    <dbReference type="NCBI Taxonomy" id="209559"/>
    <lineage>
        <taxon>Eukaryota</taxon>
        <taxon>Fungi</taxon>
        <taxon>Dikarya</taxon>
        <taxon>Ascomycota</taxon>
        <taxon>Pezizomycotina</taxon>
        <taxon>Eurotiomycetes</taxon>
        <taxon>Eurotiomycetidae</taxon>
        <taxon>Eurotiales</taxon>
        <taxon>Aspergillaceae</taxon>
        <taxon>Aspergillus</taxon>
        <taxon>Aspergillus subgen. Circumdati</taxon>
    </lineage>
</organism>
<dbReference type="GO" id="GO:0016020">
    <property type="term" value="C:membrane"/>
    <property type="evidence" value="ECO:0007669"/>
    <property type="project" value="UniProtKB-SubCell"/>
</dbReference>
<protein>
    <submittedName>
        <fullName evidence="6">Putative MFS transporter</fullName>
    </submittedName>
</protein>
<feature type="transmembrane region" description="Helical" evidence="5">
    <location>
        <begin position="139"/>
        <end position="158"/>
    </location>
</feature>
<feature type="transmembrane region" description="Helical" evidence="5">
    <location>
        <begin position="111"/>
        <end position="127"/>
    </location>
</feature>
<comment type="subcellular location">
    <subcellularLocation>
        <location evidence="1">Membrane</location>
        <topology evidence="1">Multi-pass membrane protein</topology>
    </subcellularLocation>
</comment>
<dbReference type="EMBL" id="ML735244">
    <property type="protein sequence ID" value="KAE8391574.1"/>
    <property type="molecule type" value="Genomic_DNA"/>
</dbReference>
<evidence type="ECO:0000313" key="6">
    <source>
        <dbReference type="EMBL" id="KAE8391574.1"/>
    </source>
</evidence>
<feature type="transmembrane region" description="Helical" evidence="5">
    <location>
        <begin position="318"/>
        <end position="343"/>
    </location>
</feature>
<dbReference type="InterPro" id="IPR036259">
    <property type="entry name" value="MFS_trans_sf"/>
</dbReference>
<dbReference type="SUPFAM" id="SSF103473">
    <property type="entry name" value="MFS general substrate transporter"/>
    <property type="match status" value="1"/>
</dbReference>
<feature type="transmembrane region" description="Helical" evidence="5">
    <location>
        <begin position="481"/>
        <end position="504"/>
    </location>
</feature>
<evidence type="ECO:0000256" key="5">
    <source>
        <dbReference type="SAM" id="Phobius"/>
    </source>
</evidence>
<feature type="transmembrane region" description="Helical" evidence="5">
    <location>
        <begin position="164"/>
        <end position="190"/>
    </location>
</feature>
<dbReference type="InterPro" id="IPR011701">
    <property type="entry name" value="MFS"/>
</dbReference>
<sequence>MAVHVSQLEVDSQVNGEDTHFLSRASPDSGLPENIRRRLVFTLVAILLAFEVGAQMIPGPMVRIIESIACTSYWRAHNPSEVPTLHHLPEQLCKIEEVQAEVATVKGYSDFLEGLLCALCAIPYGLLADRHGRRRALRLTIPGFLINSVITNSVLWFSDSLPLRAIWLAAFSWIIGGGPTVALVVIWTMLADLSQSANRAILFFRVGVISQIANFLASAISSGLMTLNPWIPLMIGCGTVVIGLICALSLPETIDSCVKTTCPMDSDQLSSNMDDSTLGTEAVYSATESFPKSTRFGLISGNLRRIFHPYIFIVNHRLLLLLFAIATFQIAQGSLSFLAQYISTHFEWTLARANLLTSIHAATSIPLFIFILPQLSTRILRFLPLPRRDLYISRLSVICLTVGSLGICVSPYVFLLVPSLCLHAAGAGFPIVTRSLITSLVKRDETARLYSAIELAQSAGSVLASLCFTNLFTLALRMSGLWVGLVWLTASMLFAGVGVAVWMVQV</sequence>
<dbReference type="Pfam" id="PF07690">
    <property type="entry name" value="MFS_1"/>
    <property type="match status" value="1"/>
</dbReference>
<dbReference type="Gene3D" id="1.20.1250.20">
    <property type="entry name" value="MFS general substrate transporter like domains"/>
    <property type="match status" value="1"/>
</dbReference>
<dbReference type="PANTHER" id="PTHR23507">
    <property type="entry name" value="ZGC:174356"/>
    <property type="match status" value="1"/>
</dbReference>
<feature type="transmembrane region" description="Helical" evidence="5">
    <location>
        <begin position="39"/>
        <end position="57"/>
    </location>
</feature>
<keyword evidence="2 5" id="KW-0812">Transmembrane</keyword>
<dbReference type="AlphaFoldDB" id="A0A5N7CBT8"/>
<evidence type="ECO:0000256" key="3">
    <source>
        <dbReference type="ARBA" id="ARBA00022989"/>
    </source>
</evidence>
<gene>
    <name evidence="6" type="ORF">BDV23DRAFT_193121</name>
</gene>
<feature type="transmembrane region" description="Helical" evidence="5">
    <location>
        <begin position="395"/>
        <end position="416"/>
    </location>
</feature>
<dbReference type="CDD" id="cd06174">
    <property type="entry name" value="MFS"/>
    <property type="match status" value="1"/>
</dbReference>
<reference evidence="6" key="1">
    <citation type="submission" date="2019-04" db="EMBL/GenBank/DDBJ databases">
        <title>Friends and foes A comparative genomics studyof 23 Aspergillus species from section Flavi.</title>
        <authorList>
            <consortium name="DOE Joint Genome Institute"/>
            <person name="Kjaerbolling I."/>
            <person name="Vesth T."/>
            <person name="Frisvad J.C."/>
            <person name="Nybo J.L."/>
            <person name="Theobald S."/>
            <person name="Kildgaard S."/>
            <person name="Isbrandt T."/>
            <person name="Kuo A."/>
            <person name="Sato A."/>
            <person name="Lyhne E.K."/>
            <person name="Kogle M.E."/>
            <person name="Wiebenga A."/>
            <person name="Kun R.S."/>
            <person name="Lubbers R.J."/>
            <person name="Makela M.R."/>
            <person name="Barry K."/>
            <person name="Chovatia M."/>
            <person name="Clum A."/>
            <person name="Daum C."/>
            <person name="Haridas S."/>
            <person name="He G."/>
            <person name="LaButti K."/>
            <person name="Lipzen A."/>
            <person name="Mondo S."/>
            <person name="Riley R."/>
            <person name="Salamov A."/>
            <person name="Simmons B.A."/>
            <person name="Magnuson J.K."/>
            <person name="Henrissat B."/>
            <person name="Mortensen U.H."/>
            <person name="Larsen T.O."/>
            <person name="Devries R.P."/>
            <person name="Grigoriev I.V."/>
            <person name="Machida M."/>
            <person name="Baker S.E."/>
            <person name="Andersen M.R."/>
        </authorList>
    </citation>
    <scope>NUCLEOTIDE SEQUENCE [LARGE SCALE GENOMIC DNA]</scope>
    <source>
        <strain evidence="6">IBT 14317</strain>
    </source>
</reference>